<reference evidence="2 3" key="1">
    <citation type="submission" date="2019-05" db="EMBL/GenBank/DDBJ databases">
        <title>Complete genome sequence of Izhakiella calystegiae KSNA2, an endophyte isolated from beach morning glory (Calystegia soldanella).</title>
        <authorList>
            <person name="Jiang L."/>
            <person name="Jeong J.C."/>
            <person name="Kim C.Y."/>
            <person name="Kim D.H."/>
            <person name="Kim S.W."/>
            <person name="Lee j."/>
        </authorList>
    </citation>
    <scope>NUCLEOTIDE SEQUENCE [LARGE SCALE GENOMIC DNA]</scope>
    <source>
        <strain evidence="2 3">KSNA2</strain>
    </source>
</reference>
<organism evidence="2 3">
    <name type="scientific">Jejubacter calystegiae</name>
    <dbReference type="NCBI Taxonomy" id="2579935"/>
    <lineage>
        <taxon>Bacteria</taxon>
        <taxon>Pseudomonadati</taxon>
        <taxon>Pseudomonadota</taxon>
        <taxon>Gammaproteobacteria</taxon>
        <taxon>Enterobacterales</taxon>
        <taxon>Enterobacteriaceae</taxon>
        <taxon>Jejubacter</taxon>
    </lineage>
</organism>
<dbReference type="InterPro" id="IPR012349">
    <property type="entry name" value="Split_barrel_FMN-bd"/>
</dbReference>
<name>A0A4P8YL60_9ENTR</name>
<sequence length="336" mass="37381">MSICKPRWFTCSSTTNPSLPRRAGGASLCYLYKKAGGDRAMGDTTFHPGEQAVRAQKLSDRAATRHGATLQDGIYGQAQAYVGHMFMVLVGSVDSDGYPWASLLVGPPGFADAGHPQYLNLTLPQAQRDPADPLWQNLSHNPRLGLLFIDLNSRQRLRVNGRLNSLTRGDLELFVCEAYGNCPKYIQQRRVVHASLAEPDESPQRGKGLNDELRAFIHGCDTLFVASDWPESGCDVSHRGGAPGFVRVEQGNRLRIPDYPGNNLFNTLGNFMLNPKGGICIPDFSHSRLLQLTGDVTLNLDQNFWEFEVREWLWRTLPARLSWSEPQASPFNRAVE</sequence>
<evidence type="ECO:0000313" key="2">
    <source>
        <dbReference type="EMBL" id="QCT21489.1"/>
    </source>
</evidence>
<gene>
    <name evidence="2" type="ORF">FEM41_18440</name>
</gene>
<accession>A0A4P8YL60</accession>
<dbReference type="EMBL" id="CP040428">
    <property type="protein sequence ID" value="QCT21489.1"/>
    <property type="molecule type" value="Genomic_DNA"/>
</dbReference>
<keyword evidence="3" id="KW-1185">Reference proteome</keyword>
<dbReference type="Pfam" id="PF01243">
    <property type="entry name" value="PNPOx_N"/>
    <property type="match status" value="1"/>
</dbReference>
<dbReference type="SUPFAM" id="SSF50475">
    <property type="entry name" value="FMN-binding split barrel"/>
    <property type="match status" value="2"/>
</dbReference>
<evidence type="ECO:0000313" key="3">
    <source>
        <dbReference type="Proteomes" id="UP000302163"/>
    </source>
</evidence>
<dbReference type="Proteomes" id="UP000302163">
    <property type="component" value="Chromosome"/>
</dbReference>
<dbReference type="OrthoDB" id="9796486at2"/>
<evidence type="ECO:0000259" key="1">
    <source>
        <dbReference type="Pfam" id="PF01243"/>
    </source>
</evidence>
<dbReference type="PANTHER" id="PTHR42815:SF2">
    <property type="entry name" value="FAD-BINDING, PUTATIVE (AFU_ORTHOLOGUE AFUA_6G07600)-RELATED"/>
    <property type="match status" value="1"/>
</dbReference>
<dbReference type="InterPro" id="IPR011576">
    <property type="entry name" value="Pyridox_Oxase_N"/>
</dbReference>
<dbReference type="PANTHER" id="PTHR42815">
    <property type="entry name" value="FAD-BINDING, PUTATIVE (AFU_ORTHOLOGUE AFUA_6G07600)-RELATED"/>
    <property type="match status" value="1"/>
</dbReference>
<feature type="domain" description="Pyridoxamine 5'-phosphate oxidase N-terminal" evidence="1">
    <location>
        <begin position="86"/>
        <end position="174"/>
    </location>
</feature>
<dbReference type="KEGG" id="izh:FEM41_18440"/>
<dbReference type="Gene3D" id="2.30.110.10">
    <property type="entry name" value="Electron Transport, Fmn-binding Protein, Chain A"/>
    <property type="match status" value="2"/>
</dbReference>
<dbReference type="AlphaFoldDB" id="A0A4P8YL60"/>
<proteinExistence type="predicted"/>
<protein>
    <submittedName>
        <fullName evidence="2">Pyridoxamine 5'-phosphate oxidase</fullName>
    </submittedName>
</protein>